<feature type="region of interest" description="Disordered" evidence="1">
    <location>
        <begin position="383"/>
        <end position="421"/>
    </location>
</feature>
<feature type="compositionally biased region" description="Basic and acidic residues" evidence="1">
    <location>
        <begin position="394"/>
        <end position="409"/>
    </location>
</feature>
<proteinExistence type="predicted"/>
<gene>
    <name evidence="2" type="ORF">MKK02DRAFT_41913</name>
</gene>
<comment type="caution">
    <text evidence="2">The sequence shown here is derived from an EMBL/GenBank/DDBJ whole genome shotgun (WGS) entry which is preliminary data.</text>
</comment>
<dbReference type="AlphaFoldDB" id="A0AA38HER5"/>
<name>A0AA38HER5_9TREE</name>
<dbReference type="Proteomes" id="UP001164286">
    <property type="component" value="Unassembled WGS sequence"/>
</dbReference>
<sequence length="421" mass="46966">MAAANAYDTSRIPREIWLLILRLLLKPVPLPLSRPDRTEPRQQDLSSASKCCRSFNDICRPLLFDSIVTDDLLMVLRGCDIASNTDPLRYTRKLYIEYSTPSAEPAYGDLCAGPNHLWQSIGLSAEDLHETRMRDTEGDCRNTLHALTAVYRAGGMEAGMKRVFPRLEFIAVASLYGWDTRWDDYYMARRDQTEQVYPSSSHTLLFGLLAHSTVKHVSTADVKANPCPPWSKPPSCSPHISGRKCCTSLSPLSAKAYVGSATSEDKREWAKTFMGVASACMTNGKMREKEATEGRVREAMDIEIFCSSSTMTFNDLSPTVKEFCGLPRTEKPTTYILPPDVRMVIAKRFGQFLRAFALDDSEQPVDRYTWRIGEDAPICAACGKRPVSGSEPGETEHTGEAGETWRSEEAEGSEDMVEAEN</sequence>
<evidence type="ECO:0000313" key="3">
    <source>
        <dbReference type="Proteomes" id="UP001164286"/>
    </source>
</evidence>
<feature type="compositionally biased region" description="Acidic residues" evidence="1">
    <location>
        <begin position="410"/>
        <end position="421"/>
    </location>
</feature>
<dbReference type="RefSeq" id="XP_052948663.1">
    <property type="nucleotide sequence ID" value="XM_053091766.1"/>
</dbReference>
<reference evidence="2" key="1">
    <citation type="journal article" date="2022" name="G3 (Bethesda)">
        <title>High quality genome of the basidiomycete yeast Dioszegia hungarica PDD-24b-2 isolated from cloud water.</title>
        <authorList>
            <person name="Jarrige D."/>
            <person name="Haridas S."/>
            <person name="Bleykasten-Grosshans C."/>
            <person name="Joly M."/>
            <person name="Nadalig T."/>
            <person name="Sancelme M."/>
            <person name="Vuilleumier S."/>
            <person name="Grigoriev I.V."/>
            <person name="Amato P."/>
            <person name="Bringel F."/>
        </authorList>
    </citation>
    <scope>NUCLEOTIDE SEQUENCE</scope>
    <source>
        <strain evidence="2">PDD-24b-2</strain>
    </source>
</reference>
<dbReference type="GeneID" id="77730971"/>
<evidence type="ECO:0000256" key="1">
    <source>
        <dbReference type="SAM" id="MobiDB-lite"/>
    </source>
</evidence>
<evidence type="ECO:0000313" key="2">
    <source>
        <dbReference type="EMBL" id="KAI9638886.1"/>
    </source>
</evidence>
<protein>
    <submittedName>
        <fullName evidence="2">Uncharacterized protein</fullName>
    </submittedName>
</protein>
<accession>A0AA38HER5</accession>
<organism evidence="2 3">
    <name type="scientific">Dioszegia hungarica</name>
    <dbReference type="NCBI Taxonomy" id="4972"/>
    <lineage>
        <taxon>Eukaryota</taxon>
        <taxon>Fungi</taxon>
        <taxon>Dikarya</taxon>
        <taxon>Basidiomycota</taxon>
        <taxon>Agaricomycotina</taxon>
        <taxon>Tremellomycetes</taxon>
        <taxon>Tremellales</taxon>
        <taxon>Bulleribasidiaceae</taxon>
        <taxon>Dioszegia</taxon>
    </lineage>
</organism>
<dbReference type="EMBL" id="JAKWFO010000002">
    <property type="protein sequence ID" value="KAI9638886.1"/>
    <property type="molecule type" value="Genomic_DNA"/>
</dbReference>
<keyword evidence="3" id="KW-1185">Reference proteome</keyword>